<evidence type="ECO:0008006" key="4">
    <source>
        <dbReference type="Google" id="ProtNLM"/>
    </source>
</evidence>
<evidence type="ECO:0000256" key="1">
    <source>
        <dbReference type="SAM" id="MobiDB-lite"/>
    </source>
</evidence>
<reference evidence="3" key="1">
    <citation type="journal article" date="2019" name="Int. J. Syst. Evol. Microbiol.">
        <title>The Global Catalogue of Microorganisms (GCM) 10K type strain sequencing project: providing services to taxonomists for standard genome sequencing and annotation.</title>
        <authorList>
            <consortium name="The Broad Institute Genomics Platform"/>
            <consortium name="The Broad Institute Genome Sequencing Center for Infectious Disease"/>
            <person name="Wu L."/>
            <person name="Ma J."/>
        </authorList>
    </citation>
    <scope>NUCLEOTIDE SEQUENCE [LARGE SCALE GENOMIC DNA]</scope>
    <source>
        <strain evidence="3">IBRC-M 10906</strain>
    </source>
</reference>
<dbReference type="EMBL" id="JBHUOF010000049">
    <property type="protein sequence ID" value="MFD2802766.1"/>
    <property type="molecule type" value="Genomic_DNA"/>
</dbReference>
<sequence>MRIRITTARLPPGNAGDDRVFTTEHAVVVLDGSSAFIPLDVPASTYADRLGGHLRDTLATRPDADLRATLADGIAATAAELGLVPGESPSSTVTILRALDERVDVLMLGDNLLVWPGESLTDDRMDRLRVEPWLRYRERLAAGTGYDTEHRRLLRELHRELTRLRNRDGGYWIAEADPAAAAHALGWSRDAGAVPWAVLATDGAYRTMRHLGLDDWPELAGADSAALAGVLDRCQRWEADTDPDGAALPRAKRHDDKTLAVVRRTR</sequence>
<keyword evidence="3" id="KW-1185">Reference proteome</keyword>
<proteinExistence type="predicted"/>
<evidence type="ECO:0000313" key="2">
    <source>
        <dbReference type="EMBL" id="MFD2802766.1"/>
    </source>
</evidence>
<feature type="region of interest" description="Disordered" evidence="1">
    <location>
        <begin position="241"/>
        <end position="266"/>
    </location>
</feature>
<gene>
    <name evidence="2" type="ORF">ACFS2C_25575</name>
</gene>
<comment type="caution">
    <text evidence="2">The sequence shown here is derived from an EMBL/GenBank/DDBJ whole genome shotgun (WGS) entry which is preliminary data.</text>
</comment>
<organism evidence="2 3">
    <name type="scientific">Prauserella oleivorans</name>
    <dbReference type="NCBI Taxonomy" id="1478153"/>
    <lineage>
        <taxon>Bacteria</taxon>
        <taxon>Bacillati</taxon>
        <taxon>Actinomycetota</taxon>
        <taxon>Actinomycetes</taxon>
        <taxon>Pseudonocardiales</taxon>
        <taxon>Pseudonocardiaceae</taxon>
        <taxon>Prauserella</taxon>
    </lineage>
</organism>
<accession>A0ABW5WK11</accession>
<dbReference type="Proteomes" id="UP001597478">
    <property type="component" value="Unassembled WGS sequence"/>
</dbReference>
<evidence type="ECO:0000313" key="3">
    <source>
        <dbReference type="Proteomes" id="UP001597478"/>
    </source>
</evidence>
<name>A0ABW5WK11_9PSEU</name>
<protein>
    <recommendedName>
        <fullName evidence="4">Protein phosphatase 2C-like protein</fullName>
    </recommendedName>
</protein>
<dbReference type="RefSeq" id="WP_377395923.1">
    <property type="nucleotide sequence ID" value="NZ_JBHSAN010000054.1"/>
</dbReference>